<accession>E8LGM5</accession>
<name>E8LGM5_9FIRM</name>
<dbReference type="HOGENOM" id="CLU_3028296_0_0_9"/>
<organism evidence="1 2">
    <name type="scientific">Phascolarctobacterium succinatutens YIT 12067</name>
    <dbReference type="NCBI Taxonomy" id="626939"/>
    <lineage>
        <taxon>Bacteria</taxon>
        <taxon>Bacillati</taxon>
        <taxon>Bacillota</taxon>
        <taxon>Negativicutes</taxon>
        <taxon>Acidaminococcales</taxon>
        <taxon>Acidaminococcaceae</taxon>
        <taxon>Phascolarctobacterium</taxon>
    </lineage>
</organism>
<dbReference type="Proteomes" id="UP000004923">
    <property type="component" value="Unassembled WGS sequence"/>
</dbReference>
<dbReference type="AlphaFoldDB" id="E8LGM5"/>
<reference evidence="1 2" key="1">
    <citation type="submission" date="2011-01" db="EMBL/GenBank/DDBJ databases">
        <authorList>
            <person name="Weinstock G."/>
            <person name="Sodergren E."/>
            <person name="Clifton S."/>
            <person name="Fulton L."/>
            <person name="Fulton B."/>
            <person name="Courtney L."/>
            <person name="Fronick C."/>
            <person name="Harrison M."/>
            <person name="Strong C."/>
            <person name="Farmer C."/>
            <person name="Delahaunty K."/>
            <person name="Markovic C."/>
            <person name="Hall O."/>
            <person name="Minx P."/>
            <person name="Tomlinson C."/>
            <person name="Mitreva M."/>
            <person name="Hou S."/>
            <person name="Chen J."/>
            <person name="Wollam A."/>
            <person name="Pepin K.H."/>
            <person name="Johnson M."/>
            <person name="Bhonagiri V."/>
            <person name="Zhang X."/>
            <person name="Suruliraj S."/>
            <person name="Warren W."/>
            <person name="Chinwalla A."/>
            <person name="Mardis E.R."/>
            <person name="Wilson R.K."/>
        </authorList>
    </citation>
    <scope>NUCLEOTIDE SEQUENCE [LARGE SCALE GENOMIC DNA]</scope>
    <source>
        <strain evidence="1 2">YIT 12067</strain>
    </source>
</reference>
<protein>
    <submittedName>
        <fullName evidence="1">Uncharacterized protein</fullName>
    </submittedName>
</protein>
<sequence>MIAWSYMEYEELVLKNVLLAQQKRRKNAVIINSTKQITILNKVKKIALTCTFTKL</sequence>
<comment type="caution">
    <text evidence="1">The sequence shown here is derived from an EMBL/GenBank/DDBJ whole genome shotgun (WGS) entry which is preliminary data.</text>
</comment>
<evidence type="ECO:0000313" key="2">
    <source>
        <dbReference type="Proteomes" id="UP000004923"/>
    </source>
</evidence>
<proteinExistence type="predicted"/>
<keyword evidence="2" id="KW-1185">Reference proteome</keyword>
<dbReference type="EMBL" id="AEVN01000108">
    <property type="protein sequence ID" value="EFY03990.1"/>
    <property type="molecule type" value="Genomic_DNA"/>
</dbReference>
<gene>
    <name evidence="1" type="ORF">HMPREF9443_02029</name>
</gene>
<evidence type="ECO:0000313" key="1">
    <source>
        <dbReference type="EMBL" id="EFY03990.1"/>
    </source>
</evidence>